<evidence type="ECO:0000313" key="2">
    <source>
        <dbReference type="Proteomes" id="UP000325405"/>
    </source>
</evidence>
<name>A0A5P8D8K2_9CAUD</name>
<dbReference type="Proteomes" id="UP000325405">
    <property type="component" value="Segment"/>
</dbReference>
<evidence type="ECO:0000313" key="1">
    <source>
        <dbReference type="EMBL" id="QFP94669.1"/>
    </source>
</evidence>
<organism evidence="1 2">
    <name type="scientific">Mycobacterium phage LilMcDreamy</name>
    <dbReference type="NCBI Taxonomy" id="2652422"/>
    <lineage>
        <taxon>Viruses</taxon>
        <taxon>Duplodnaviria</taxon>
        <taxon>Heunggongvirae</taxon>
        <taxon>Uroviricota</taxon>
        <taxon>Caudoviricetes</taxon>
        <taxon>Bclasvirinae</taxon>
        <taxon>Lilmcdreamyvirus</taxon>
        <taxon>Lilmcdreamyvirus lilmcdreamy</taxon>
    </lineage>
</organism>
<protein>
    <submittedName>
        <fullName evidence="1">Uncharacterized protein</fullName>
    </submittedName>
</protein>
<proteinExistence type="predicted"/>
<dbReference type="GeneID" id="60321019"/>
<sequence length="159" mass="17985">MTGNPPPGLDATIQEARDWLETVMYDADGGECPACTQRVKVYRRSIHAAEARALILAVRAHDREWFHAPTFADVAQCGGSWAMLRRWALIEEDNVPRADGGRAGHWRVTERGVQFAQRRLSVPKYALIYDNHLLGHEGDDVLITDALGDRFDYHELMSR</sequence>
<dbReference type="EMBL" id="MN284893">
    <property type="protein sequence ID" value="QFP94669.1"/>
    <property type="molecule type" value="Genomic_DNA"/>
</dbReference>
<dbReference type="RefSeq" id="YP_009949613.1">
    <property type="nucleotide sequence ID" value="NC_051582.1"/>
</dbReference>
<gene>
    <name evidence="1" type="primary">49</name>
    <name evidence="1" type="ORF">SEA_LILMCDREAMY_49</name>
</gene>
<reference evidence="1 2" key="1">
    <citation type="submission" date="2019-08" db="EMBL/GenBank/DDBJ databases">
        <authorList>
            <person name="Lippold A."/>
            <person name="Marlatt M."/>
            <person name="Cooper K."/>
            <person name="Frohnapfel E."/>
            <person name="Glenski M."/>
            <person name="Johnson H."/>
            <person name="Johnson K."/>
            <person name="Tjaden E."/>
            <person name="Troeh S."/>
            <person name="Hayes S."/>
            <person name="Ettinger A.-S.H."/>
            <person name="Ettinger W.F."/>
            <person name="Haydock J."/>
            <person name="Anders K.R."/>
            <person name="Garlena R.A."/>
            <person name="Russell D.A."/>
            <person name="Pope W.H."/>
            <person name="Jacobs-Sera D."/>
            <person name="Hatfull G.F."/>
        </authorList>
    </citation>
    <scope>NUCLEOTIDE SEQUENCE [LARGE SCALE GENOMIC DNA]</scope>
</reference>
<dbReference type="KEGG" id="vg:60321019"/>
<accession>A0A5P8D8K2</accession>
<keyword evidence="2" id="KW-1185">Reference proteome</keyword>